<name>A0A835IWW3_9MAGN</name>
<dbReference type="Proteomes" id="UP000631114">
    <property type="component" value="Unassembled WGS sequence"/>
</dbReference>
<comment type="similarity">
    <text evidence="1">Belongs to the HAK/KUP transporter (TC 2.A.72.3) family.</text>
</comment>
<dbReference type="InterPro" id="IPR036770">
    <property type="entry name" value="Ankyrin_rpt-contain_sf"/>
</dbReference>
<comment type="caution">
    <text evidence="5">The sequence shown here is derived from an EMBL/GenBank/DDBJ whole genome shotgun (WGS) entry which is preliminary data.</text>
</comment>
<feature type="domain" description="K+ potassium transporter integral membrane" evidence="4">
    <location>
        <begin position="249"/>
        <end position="396"/>
    </location>
</feature>
<evidence type="ECO:0000256" key="1">
    <source>
        <dbReference type="ARBA" id="ARBA00008440"/>
    </source>
</evidence>
<evidence type="ECO:0000313" key="6">
    <source>
        <dbReference type="Proteomes" id="UP000631114"/>
    </source>
</evidence>
<dbReference type="PROSITE" id="PS50088">
    <property type="entry name" value="ANK_REPEAT"/>
    <property type="match status" value="1"/>
</dbReference>
<dbReference type="Gene3D" id="1.25.40.10">
    <property type="entry name" value="Tetratricopeptide repeat domain"/>
    <property type="match status" value="1"/>
</dbReference>
<accession>A0A835IWW3</accession>
<keyword evidence="3" id="KW-0812">Transmembrane</keyword>
<evidence type="ECO:0000256" key="3">
    <source>
        <dbReference type="SAM" id="Phobius"/>
    </source>
</evidence>
<dbReference type="SUPFAM" id="SSF48452">
    <property type="entry name" value="TPR-like"/>
    <property type="match status" value="1"/>
</dbReference>
<dbReference type="Gene3D" id="1.25.40.20">
    <property type="entry name" value="Ankyrin repeat-containing domain"/>
    <property type="match status" value="1"/>
</dbReference>
<dbReference type="InterPro" id="IPR011990">
    <property type="entry name" value="TPR-like_helical_dom_sf"/>
</dbReference>
<dbReference type="Pfam" id="PF02705">
    <property type="entry name" value="K_trans"/>
    <property type="match status" value="1"/>
</dbReference>
<feature type="transmembrane region" description="Helical" evidence="3">
    <location>
        <begin position="372"/>
        <end position="395"/>
    </location>
</feature>
<keyword evidence="2" id="KW-0040">ANK repeat</keyword>
<dbReference type="SUPFAM" id="SSF48403">
    <property type="entry name" value="Ankyrin repeat"/>
    <property type="match status" value="1"/>
</dbReference>
<keyword evidence="6" id="KW-1185">Reference proteome</keyword>
<evidence type="ECO:0000313" key="5">
    <source>
        <dbReference type="EMBL" id="KAF9623732.1"/>
    </source>
</evidence>
<proteinExistence type="inferred from homology"/>
<evidence type="ECO:0000256" key="2">
    <source>
        <dbReference type="PROSITE-ProRule" id="PRU00023"/>
    </source>
</evidence>
<dbReference type="PANTHER" id="PTHR30540:SF95">
    <property type="entry name" value="POTASSIUM TRANSPORTER 10"/>
    <property type="match status" value="1"/>
</dbReference>
<feature type="repeat" description="ANK" evidence="2">
    <location>
        <begin position="74"/>
        <end position="106"/>
    </location>
</feature>
<dbReference type="AlphaFoldDB" id="A0A835IWW3"/>
<dbReference type="OrthoDB" id="504708at2759"/>
<dbReference type="PANTHER" id="PTHR30540">
    <property type="entry name" value="OSMOTIC STRESS POTASSIUM TRANSPORTER"/>
    <property type="match status" value="1"/>
</dbReference>
<dbReference type="InterPro" id="IPR002110">
    <property type="entry name" value="Ankyrin_rpt"/>
</dbReference>
<keyword evidence="3" id="KW-1133">Transmembrane helix</keyword>
<sequence>MSLLFFQIAAGCVIELPLVLPITLSCLSFQIDLPLPNFYCEQPISTLSAAVLENSLPSVKLLIEASANLNIGTCGVVPIVVAATQIETEMIKCLLKEGADPNVLEHWWNIKALESEEVTEKRKVKAKEKFNEAKSQGETAFRKKEYLLATKWYSMATNLDPSDVNVYSNRSLCYALLKGEVALADASACINLKHESSMASTPSIDEEERNRGSMWVLDQKIDKPMDEEVGRLRNMYMAKTFSSLLVLRLAFQSLGIVYGDLGTSPLYVFYNTFLGGIDDPEDVIGALSMIIYSLTLIPLLKYVFVVLRANDNGQGGTFALYSLLCRHAKIKTIPNQHWTDEELTTYSRHTFHEKSFAAKTKKWLEAQAYRQTALLILVLVGTCMVIGDVILTPAISGLT</sequence>
<organism evidence="5 6">
    <name type="scientific">Coptis chinensis</name>
    <dbReference type="NCBI Taxonomy" id="261450"/>
    <lineage>
        <taxon>Eukaryota</taxon>
        <taxon>Viridiplantae</taxon>
        <taxon>Streptophyta</taxon>
        <taxon>Embryophyta</taxon>
        <taxon>Tracheophyta</taxon>
        <taxon>Spermatophyta</taxon>
        <taxon>Magnoliopsida</taxon>
        <taxon>Ranunculales</taxon>
        <taxon>Ranunculaceae</taxon>
        <taxon>Coptidoideae</taxon>
        <taxon>Coptis</taxon>
    </lineage>
</organism>
<gene>
    <name evidence="5" type="ORF">IFM89_004813</name>
</gene>
<evidence type="ECO:0000259" key="4">
    <source>
        <dbReference type="Pfam" id="PF02705"/>
    </source>
</evidence>
<dbReference type="EMBL" id="JADFTS010000001">
    <property type="protein sequence ID" value="KAF9623732.1"/>
    <property type="molecule type" value="Genomic_DNA"/>
</dbReference>
<dbReference type="InterPro" id="IPR003855">
    <property type="entry name" value="K+_transporter"/>
</dbReference>
<protein>
    <recommendedName>
        <fullName evidence="4">K+ potassium transporter integral membrane domain-containing protein</fullName>
    </recommendedName>
</protein>
<reference evidence="5 6" key="1">
    <citation type="submission" date="2020-10" db="EMBL/GenBank/DDBJ databases">
        <title>The Coptis chinensis genome and diversification of protoberbering-type alkaloids.</title>
        <authorList>
            <person name="Wang B."/>
            <person name="Shu S."/>
            <person name="Song C."/>
            <person name="Liu Y."/>
        </authorList>
    </citation>
    <scope>NUCLEOTIDE SEQUENCE [LARGE SCALE GENOMIC DNA]</scope>
    <source>
        <strain evidence="5">HL-2020</strain>
        <tissue evidence="5">Leaf</tissue>
    </source>
</reference>
<keyword evidence="3" id="KW-0472">Membrane</keyword>
<dbReference type="InterPro" id="IPR053951">
    <property type="entry name" value="K_trans_N"/>
</dbReference>
<feature type="transmembrane region" description="Helical" evidence="3">
    <location>
        <begin position="283"/>
        <end position="304"/>
    </location>
</feature>
<dbReference type="GO" id="GO:0016020">
    <property type="term" value="C:membrane"/>
    <property type="evidence" value="ECO:0007669"/>
    <property type="project" value="InterPro"/>
</dbReference>
<dbReference type="GO" id="GO:0015079">
    <property type="term" value="F:potassium ion transmembrane transporter activity"/>
    <property type="evidence" value="ECO:0007669"/>
    <property type="project" value="InterPro"/>
</dbReference>